<dbReference type="Gene3D" id="2.170.270.10">
    <property type="entry name" value="SET domain"/>
    <property type="match status" value="1"/>
</dbReference>
<feature type="region of interest" description="Disordered" evidence="1">
    <location>
        <begin position="466"/>
        <end position="512"/>
    </location>
</feature>
<gene>
    <name evidence="3" type="ORF">PCOR1329_LOCUS53069</name>
</gene>
<dbReference type="PANTHER" id="PTHR12197">
    <property type="entry name" value="HISTONE-LYSINE N-METHYLTRANSFERASE SMYD"/>
    <property type="match status" value="1"/>
</dbReference>
<accession>A0ABN9UZ82</accession>
<dbReference type="Gene3D" id="1.25.40.10">
    <property type="entry name" value="Tetratricopeptide repeat domain"/>
    <property type="match status" value="1"/>
</dbReference>
<reference evidence="3" key="1">
    <citation type="submission" date="2023-10" db="EMBL/GenBank/DDBJ databases">
        <authorList>
            <person name="Chen Y."/>
            <person name="Shah S."/>
            <person name="Dougan E. K."/>
            <person name="Thang M."/>
            <person name="Chan C."/>
        </authorList>
    </citation>
    <scope>NUCLEOTIDE SEQUENCE [LARGE SCALE GENOMIC DNA]</scope>
</reference>
<evidence type="ECO:0000259" key="2">
    <source>
        <dbReference type="PROSITE" id="PS50280"/>
    </source>
</evidence>
<dbReference type="Proteomes" id="UP001189429">
    <property type="component" value="Unassembled WGS sequence"/>
</dbReference>
<name>A0ABN9UZ82_9DINO</name>
<dbReference type="SUPFAM" id="SSF82199">
    <property type="entry name" value="SET domain"/>
    <property type="match status" value="1"/>
</dbReference>
<sequence length="512" mass="55146">VANGHAAQVHGGCVECVPTQDKGRVLVAQRAFQQGQVIFSEQPLLTVAADAQDEAFVALRRLCDGRGWDFEPLWYWAALRSLTEDQLSGGPLARAPPLAPEKQEKLLILHQGERNGVSAACAAIGKQFAPRAEAILLERVLQVWVHNAFDYSDDPPGYATYFLPSFMSHSCWPNAFWHYGAGGKNSYVLRARRNIAKGEEITVSYLDESLLLACAPERRWDLWESKLFWCACERCCGGVDRSRGLTCPVCRSGSVFASPGGPSRLASGTLGPGALVGAACGACGCELTLEQAISLSGHEASLKGILDGWQEDGAPSEIEAQQVEELVEACFPQHFLGDRARGRLARLHRLAGRRDEQVRLLEARAAFLAAAYPGLSAARGWMLESLGDALMMRAARGGAPDTEGGDDSLRRGLRAYMEASRILELMFGEDHEYSDGLLTKVAYANAQLQLLSIPLLLPGRAAGALEGPEGGASKRPRLAEEKRVSAPPLRGGGGVPRSRHALGCNTPPVLRG</sequence>
<protein>
    <recommendedName>
        <fullName evidence="2">SET domain-containing protein</fullName>
    </recommendedName>
</protein>
<dbReference type="Pfam" id="PF00856">
    <property type="entry name" value="SET"/>
    <property type="match status" value="1"/>
</dbReference>
<dbReference type="InterPro" id="IPR011990">
    <property type="entry name" value="TPR-like_helical_dom_sf"/>
</dbReference>
<keyword evidence="4" id="KW-1185">Reference proteome</keyword>
<feature type="non-terminal residue" evidence="3">
    <location>
        <position position="1"/>
    </location>
</feature>
<evidence type="ECO:0000313" key="4">
    <source>
        <dbReference type="Proteomes" id="UP001189429"/>
    </source>
</evidence>
<dbReference type="SMART" id="SM00317">
    <property type="entry name" value="SET"/>
    <property type="match status" value="1"/>
</dbReference>
<dbReference type="InterPro" id="IPR001214">
    <property type="entry name" value="SET_dom"/>
</dbReference>
<dbReference type="InterPro" id="IPR046341">
    <property type="entry name" value="SET_dom_sf"/>
</dbReference>
<feature type="non-terminal residue" evidence="3">
    <location>
        <position position="512"/>
    </location>
</feature>
<proteinExistence type="predicted"/>
<evidence type="ECO:0000313" key="3">
    <source>
        <dbReference type="EMBL" id="CAK0865591.1"/>
    </source>
</evidence>
<dbReference type="InterPro" id="IPR050869">
    <property type="entry name" value="H3K4_H4K5_MeTrfase"/>
</dbReference>
<dbReference type="PROSITE" id="PS50280">
    <property type="entry name" value="SET"/>
    <property type="match status" value="1"/>
</dbReference>
<dbReference type="CDD" id="cd20071">
    <property type="entry name" value="SET_SMYD"/>
    <property type="match status" value="1"/>
</dbReference>
<feature type="domain" description="SET" evidence="2">
    <location>
        <begin position="12"/>
        <end position="206"/>
    </location>
</feature>
<comment type="caution">
    <text evidence="3">The sequence shown here is derived from an EMBL/GenBank/DDBJ whole genome shotgun (WGS) entry which is preliminary data.</text>
</comment>
<organism evidence="3 4">
    <name type="scientific">Prorocentrum cordatum</name>
    <dbReference type="NCBI Taxonomy" id="2364126"/>
    <lineage>
        <taxon>Eukaryota</taxon>
        <taxon>Sar</taxon>
        <taxon>Alveolata</taxon>
        <taxon>Dinophyceae</taxon>
        <taxon>Prorocentrales</taxon>
        <taxon>Prorocentraceae</taxon>
        <taxon>Prorocentrum</taxon>
    </lineage>
</organism>
<dbReference type="PANTHER" id="PTHR12197:SF292">
    <property type="entry name" value="SET DOMAIN-CONTAINING PROTEIN"/>
    <property type="match status" value="1"/>
</dbReference>
<dbReference type="EMBL" id="CAUYUJ010016465">
    <property type="protein sequence ID" value="CAK0865591.1"/>
    <property type="molecule type" value="Genomic_DNA"/>
</dbReference>
<evidence type="ECO:0000256" key="1">
    <source>
        <dbReference type="SAM" id="MobiDB-lite"/>
    </source>
</evidence>